<feature type="region of interest" description="Disordered" evidence="1">
    <location>
        <begin position="1"/>
        <end position="20"/>
    </location>
</feature>
<keyword evidence="3" id="KW-1185">Reference proteome</keyword>
<sequence>MLKNRKNVGNTRKQKAYLKSIHVEAEDEERFDKPKNSSKAEVDEKRNEGSHIEERLPSQPCAENGNNDGGDDATTVKHPPLVKVSSKAKVPTQDPPEKSTGNINKFCA</sequence>
<evidence type="ECO:0000313" key="2">
    <source>
        <dbReference type="EMBL" id="PWA54089.1"/>
    </source>
</evidence>
<dbReference type="Proteomes" id="UP000245207">
    <property type="component" value="Unassembled WGS sequence"/>
</dbReference>
<comment type="caution">
    <text evidence="2">The sequence shown here is derived from an EMBL/GenBank/DDBJ whole genome shotgun (WGS) entry which is preliminary data.</text>
</comment>
<proteinExistence type="predicted"/>
<dbReference type="EMBL" id="PKPP01007195">
    <property type="protein sequence ID" value="PWA54089.1"/>
    <property type="molecule type" value="Genomic_DNA"/>
</dbReference>
<reference evidence="2 3" key="1">
    <citation type="journal article" date="2018" name="Mol. Plant">
        <title>The genome of Artemisia annua provides insight into the evolution of Asteraceae family and artemisinin biosynthesis.</title>
        <authorList>
            <person name="Shen Q."/>
            <person name="Zhang L."/>
            <person name="Liao Z."/>
            <person name="Wang S."/>
            <person name="Yan T."/>
            <person name="Shi P."/>
            <person name="Liu M."/>
            <person name="Fu X."/>
            <person name="Pan Q."/>
            <person name="Wang Y."/>
            <person name="Lv Z."/>
            <person name="Lu X."/>
            <person name="Zhang F."/>
            <person name="Jiang W."/>
            <person name="Ma Y."/>
            <person name="Chen M."/>
            <person name="Hao X."/>
            <person name="Li L."/>
            <person name="Tang Y."/>
            <person name="Lv G."/>
            <person name="Zhou Y."/>
            <person name="Sun X."/>
            <person name="Brodelius P.E."/>
            <person name="Rose J.K.C."/>
            <person name="Tang K."/>
        </authorList>
    </citation>
    <scope>NUCLEOTIDE SEQUENCE [LARGE SCALE GENOMIC DNA]</scope>
    <source>
        <strain evidence="3">cv. Huhao1</strain>
        <tissue evidence="2">Leaf</tissue>
    </source>
</reference>
<accession>A0A2U1LYK7</accession>
<feature type="compositionally biased region" description="Basic and acidic residues" evidence="1">
    <location>
        <begin position="30"/>
        <end position="56"/>
    </location>
</feature>
<feature type="compositionally biased region" description="Basic residues" evidence="1">
    <location>
        <begin position="1"/>
        <end position="16"/>
    </location>
</feature>
<evidence type="ECO:0000256" key="1">
    <source>
        <dbReference type="SAM" id="MobiDB-lite"/>
    </source>
</evidence>
<feature type="compositionally biased region" description="Polar residues" evidence="1">
    <location>
        <begin position="99"/>
        <end position="108"/>
    </location>
</feature>
<dbReference type="AlphaFoldDB" id="A0A2U1LYK7"/>
<organism evidence="2 3">
    <name type="scientific">Artemisia annua</name>
    <name type="common">Sweet wormwood</name>
    <dbReference type="NCBI Taxonomy" id="35608"/>
    <lineage>
        <taxon>Eukaryota</taxon>
        <taxon>Viridiplantae</taxon>
        <taxon>Streptophyta</taxon>
        <taxon>Embryophyta</taxon>
        <taxon>Tracheophyta</taxon>
        <taxon>Spermatophyta</taxon>
        <taxon>Magnoliopsida</taxon>
        <taxon>eudicotyledons</taxon>
        <taxon>Gunneridae</taxon>
        <taxon>Pentapetalae</taxon>
        <taxon>asterids</taxon>
        <taxon>campanulids</taxon>
        <taxon>Asterales</taxon>
        <taxon>Asteraceae</taxon>
        <taxon>Asteroideae</taxon>
        <taxon>Anthemideae</taxon>
        <taxon>Artemisiinae</taxon>
        <taxon>Artemisia</taxon>
    </lineage>
</organism>
<evidence type="ECO:0000313" key="3">
    <source>
        <dbReference type="Proteomes" id="UP000245207"/>
    </source>
</evidence>
<feature type="region of interest" description="Disordered" evidence="1">
    <location>
        <begin position="26"/>
        <end position="108"/>
    </location>
</feature>
<protein>
    <submittedName>
        <fullName evidence="2">DnaJ domain-containing protein</fullName>
    </submittedName>
</protein>
<name>A0A2U1LYK7_ARTAN</name>
<gene>
    <name evidence="2" type="ORF">CTI12_AA438920</name>
</gene>